<dbReference type="PANTHER" id="PTHR43776">
    <property type="entry name" value="TRANSPORT ATP-BINDING PROTEIN"/>
    <property type="match status" value="1"/>
</dbReference>
<accession>A0A5C8HQN1</accession>
<comment type="similarity">
    <text evidence="1">Belongs to the ABC transporter superfamily.</text>
</comment>
<keyword evidence="2" id="KW-0813">Transport</keyword>
<dbReference type="SUPFAM" id="SSF52540">
    <property type="entry name" value="P-loop containing nucleoside triphosphate hydrolases"/>
    <property type="match status" value="1"/>
</dbReference>
<keyword evidence="4 6" id="KW-0067">ATP-binding</keyword>
<dbReference type="OrthoDB" id="8481147at2"/>
<feature type="domain" description="ABC transporter" evidence="5">
    <location>
        <begin position="26"/>
        <end position="271"/>
    </location>
</feature>
<dbReference type="Pfam" id="PF00005">
    <property type="entry name" value="ABC_tran"/>
    <property type="match status" value="1"/>
</dbReference>
<dbReference type="GO" id="GO:0016887">
    <property type="term" value="F:ATP hydrolysis activity"/>
    <property type="evidence" value="ECO:0007669"/>
    <property type="project" value="InterPro"/>
</dbReference>
<dbReference type="PANTHER" id="PTHR43776:SF7">
    <property type="entry name" value="D,D-DIPEPTIDE TRANSPORT ATP-BINDING PROTEIN DDPF-RELATED"/>
    <property type="match status" value="1"/>
</dbReference>
<dbReference type="Proteomes" id="UP000321196">
    <property type="component" value="Unassembled WGS sequence"/>
</dbReference>
<dbReference type="Gene3D" id="3.40.50.300">
    <property type="entry name" value="P-loop containing nucleotide triphosphate hydrolases"/>
    <property type="match status" value="1"/>
</dbReference>
<reference evidence="6 7" key="1">
    <citation type="submission" date="2019-08" db="EMBL/GenBank/DDBJ databases">
        <authorList>
            <person name="Dong K."/>
        </authorList>
    </citation>
    <scope>NUCLEOTIDE SEQUENCE [LARGE SCALE GENOMIC DNA]</scope>
    <source>
        <strain evidence="6 7">M4-8</strain>
    </source>
</reference>
<comment type="caution">
    <text evidence="6">The sequence shown here is derived from an EMBL/GenBank/DDBJ whole genome shotgun (WGS) entry which is preliminary data.</text>
</comment>
<dbReference type="InterPro" id="IPR050319">
    <property type="entry name" value="ABC_transp_ATP-bind"/>
</dbReference>
<evidence type="ECO:0000256" key="1">
    <source>
        <dbReference type="ARBA" id="ARBA00005417"/>
    </source>
</evidence>
<evidence type="ECO:0000256" key="2">
    <source>
        <dbReference type="ARBA" id="ARBA00022448"/>
    </source>
</evidence>
<protein>
    <submittedName>
        <fullName evidence="6">ABC transporter ATP-binding protein</fullName>
    </submittedName>
</protein>
<dbReference type="GO" id="GO:0015833">
    <property type="term" value="P:peptide transport"/>
    <property type="evidence" value="ECO:0007669"/>
    <property type="project" value="InterPro"/>
</dbReference>
<dbReference type="RefSeq" id="WP_147825230.1">
    <property type="nucleotide sequence ID" value="NZ_BAAARG010000001.1"/>
</dbReference>
<dbReference type="InterPro" id="IPR027417">
    <property type="entry name" value="P-loop_NTPase"/>
</dbReference>
<dbReference type="InterPro" id="IPR013563">
    <property type="entry name" value="Oligopep_ABC_C"/>
</dbReference>
<gene>
    <name evidence="6" type="ORF">FVP60_05580</name>
</gene>
<dbReference type="CDD" id="cd03257">
    <property type="entry name" value="ABC_NikE_OppD_transporters"/>
    <property type="match status" value="1"/>
</dbReference>
<dbReference type="SMART" id="SM00382">
    <property type="entry name" value="AAA"/>
    <property type="match status" value="1"/>
</dbReference>
<dbReference type="PROSITE" id="PS00211">
    <property type="entry name" value="ABC_TRANSPORTER_1"/>
    <property type="match status" value="1"/>
</dbReference>
<dbReference type="InterPro" id="IPR003439">
    <property type="entry name" value="ABC_transporter-like_ATP-bd"/>
</dbReference>
<dbReference type="GO" id="GO:0005524">
    <property type="term" value="F:ATP binding"/>
    <property type="evidence" value="ECO:0007669"/>
    <property type="project" value="UniProtKB-KW"/>
</dbReference>
<evidence type="ECO:0000313" key="6">
    <source>
        <dbReference type="EMBL" id="TXK06426.1"/>
    </source>
</evidence>
<evidence type="ECO:0000313" key="7">
    <source>
        <dbReference type="Proteomes" id="UP000321196"/>
    </source>
</evidence>
<dbReference type="EMBL" id="VRSW01000001">
    <property type="protein sequence ID" value="TXK06426.1"/>
    <property type="molecule type" value="Genomic_DNA"/>
</dbReference>
<dbReference type="AlphaFoldDB" id="A0A5C8HQN1"/>
<proteinExistence type="inferred from homology"/>
<evidence type="ECO:0000259" key="5">
    <source>
        <dbReference type="PROSITE" id="PS50893"/>
    </source>
</evidence>
<dbReference type="InterPro" id="IPR017871">
    <property type="entry name" value="ABC_transporter-like_CS"/>
</dbReference>
<dbReference type="PROSITE" id="PS50893">
    <property type="entry name" value="ABC_TRANSPORTER_2"/>
    <property type="match status" value="1"/>
</dbReference>
<keyword evidence="3" id="KW-0547">Nucleotide-binding</keyword>
<dbReference type="Pfam" id="PF08352">
    <property type="entry name" value="oligo_HPY"/>
    <property type="match status" value="1"/>
</dbReference>
<keyword evidence="7" id="KW-1185">Reference proteome</keyword>
<dbReference type="GO" id="GO:0055085">
    <property type="term" value="P:transmembrane transport"/>
    <property type="evidence" value="ECO:0007669"/>
    <property type="project" value="UniProtKB-ARBA"/>
</dbReference>
<organism evidence="6 7">
    <name type="scientific">Microbacterium mitrae</name>
    <dbReference type="NCBI Taxonomy" id="664640"/>
    <lineage>
        <taxon>Bacteria</taxon>
        <taxon>Bacillati</taxon>
        <taxon>Actinomycetota</taxon>
        <taxon>Actinomycetes</taxon>
        <taxon>Micrococcales</taxon>
        <taxon>Microbacteriaceae</taxon>
        <taxon>Microbacterium</taxon>
    </lineage>
</organism>
<dbReference type="InterPro" id="IPR003593">
    <property type="entry name" value="AAA+_ATPase"/>
</dbReference>
<evidence type="ECO:0000256" key="4">
    <source>
        <dbReference type="ARBA" id="ARBA00022840"/>
    </source>
</evidence>
<name>A0A5C8HQN1_9MICO</name>
<sequence length="317" mass="34549">MSDSGVDSVIGPVVGPVSTSVPPPLISTVDLSKEFVVRERGRKSIVTAVRDVSLEIAAGETLGVVGESGSGKSTLGRCILGLETPSSGTVAFDGTIMTGLGHRELRGHQRDMQIIFQDPYSSLNPRRTALQQVMEPLEVLTDHTDMRARALEALDRVGISETQAERLPRSFSGGQRQRIAIARAIVVRPRFIVCDEPVSALDMSIQAQVTELLQELQRDLGLTYLFISHDLSVVREIATRTAVMYRGQIVELGPTPALFAEPKHPYTQRLLDAVLVPEPAIARERLAHFGASVRSPLEIPADSRLVEVLPGHWVREG</sequence>
<evidence type="ECO:0000256" key="3">
    <source>
        <dbReference type="ARBA" id="ARBA00022741"/>
    </source>
</evidence>